<evidence type="ECO:0000313" key="2">
    <source>
        <dbReference type="Proteomes" id="UP000004754"/>
    </source>
</evidence>
<dbReference type="EMBL" id="AEQN01000016">
    <property type="protein sequence ID" value="EFV01837.1"/>
    <property type="molecule type" value="Genomic_DNA"/>
</dbReference>
<dbReference type="HOGENOM" id="CLU_151795_0_0_9"/>
<comment type="caution">
    <text evidence="1">The sequence shown here is derived from an EMBL/GenBank/DDBJ whole genome shotgun (WGS) entry which is preliminary data.</text>
</comment>
<dbReference type="Proteomes" id="UP000004754">
    <property type="component" value="Unassembled WGS sequence"/>
</dbReference>
<dbReference type="eggNOG" id="ENOG50330JY">
    <property type="taxonomic scope" value="Bacteria"/>
</dbReference>
<dbReference type="Pfam" id="PF19605">
    <property type="entry name" value="DUF6110"/>
    <property type="match status" value="1"/>
</dbReference>
<protein>
    <recommendedName>
        <fullName evidence="3">DUF1490 domain-containing protein</fullName>
    </recommendedName>
</protein>
<reference evidence="1 2" key="1">
    <citation type="submission" date="2010-12" db="EMBL/GenBank/DDBJ databases">
        <authorList>
            <person name="Muzny D."/>
            <person name="Qin X."/>
            <person name="Deng J."/>
            <person name="Jiang H."/>
            <person name="Liu Y."/>
            <person name="Qu J."/>
            <person name="Song X.-Z."/>
            <person name="Zhang L."/>
            <person name="Thornton R."/>
            <person name="Coyle M."/>
            <person name="Francisco L."/>
            <person name="Jackson L."/>
            <person name="Javaid M."/>
            <person name="Korchina V."/>
            <person name="Kovar C."/>
            <person name="Mata R."/>
            <person name="Mathew T."/>
            <person name="Ngo R."/>
            <person name="Nguyen L."/>
            <person name="Nguyen N."/>
            <person name="Okwuonu G."/>
            <person name="Ongeri F."/>
            <person name="Pham C."/>
            <person name="Simmons D."/>
            <person name="Wilczek-Boney K."/>
            <person name="Hale W."/>
            <person name="Jakkamsetti A."/>
            <person name="Pham P."/>
            <person name="Ruth R."/>
            <person name="San Lucas F."/>
            <person name="Warren J."/>
            <person name="Zhang J."/>
            <person name="Zhao Z."/>
            <person name="Zhou C."/>
            <person name="Zhu D."/>
            <person name="Lee S."/>
            <person name="Bess C."/>
            <person name="Blankenburg K."/>
            <person name="Forbes L."/>
            <person name="Fu Q."/>
            <person name="Gubbala S."/>
            <person name="Hirani K."/>
            <person name="Jayaseelan J.C."/>
            <person name="Lara F."/>
            <person name="Munidasa M."/>
            <person name="Palculict T."/>
            <person name="Patil S."/>
            <person name="Pu L.-L."/>
            <person name="Saada N."/>
            <person name="Tang L."/>
            <person name="Weissenberger G."/>
            <person name="Zhu Y."/>
            <person name="Hemphill L."/>
            <person name="Shang Y."/>
            <person name="Youmans B."/>
            <person name="Ayvaz T."/>
            <person name="Ross M."/>
            <person name="Santibanez J."/>
            <person name="Aqrawi P."/>
            <person name="Gross S."/>
            <person name="Joshi V."/>
            <person name="Fowler G."/>
            <person name="Nazareth L."/>
            <person name="Reid J."/>
            <person name="Worley K."/>
            <person name="Petrosino J."/>
            <person name="Highlander S."/>
            <person name="Gibbs R."/>
        </authorList>
    </citation>
    <scope>NUCLEOTIDE SEQUENCE [LARGE SCALE GENOMIC DNA]</scope>
    <source>
        <strain evidence="1 2">ATCC 23263</strain>
    </source>
</reference>
<accession>E6MGU7</accession>
<dbReference type="OrthoDB" id="1932911at2"/>
<gene>
    <name evidence="1" type="ORF">HMP0721_1230</name>
</gene>
<keyword evidence="2" id="KW-1185">Reference proteome</keyword>
<evidence type="ECO:0008006" key="3">
    <source>
        <dbReference type="Google" id="ProtNLM"/>
    </source>
</evidence>
<evidence type="ECO:0000313" key="1">
    <source>
        <dbReference type="EMBL" id="EFV01837.1"/>
    </source>
</evidence>
<proteinExistence type="predicted"/>
<organism evidence="1 2">
    <name type="scientific">Pseudoramibacter alactolyticus ATCC 23263</name>
    <dbReference type="NCBI Taxonomy" id="887929"/>
    <lineage>
        <taxon>Bacteria</taxon>
        <taxon>Bacillati</taxon>
        <taxon>Bacillota</taxon>
        <taxon>Clostridia</taxon>
        <taxon>Eubacteriales</taxon>
        <taxon>Eubacteriaceae</taxon>
        <taxon>Pseudoramibacter</taxon>
    </lineage>
</organism>
<dbReference type="InterPro" id="IPR046092">
    <property type="entry name" value="DUF6110"/>
</dbReference>
<dbReference type="RefSeq" id="WP_006598654.1">
    <property type="nucleotide sequence ID" value="NZ_GL622359.1"/>
</dbReference>
<dbReference type="STRING" id="887929.HMP0721_1230"/>
<sequence>MKFNKTKIGYFAGGLVFGTAGLAILASKEAKKVYTACTAAALRAKDCVLDKVAEVQSGAGDVVAEAKEVNEQKAAEKAAMLHTKEETTEAAK</sequence>
<dbReference type="AlphaFoldDB" id="E6MGU7"/>
<name>E6MGU7_9FIRM</name>